<dbReference type="SUPFAM" id="SSF50729">
    <property type="entry name" value="PH domain-like"/>
    <property type="match status" value="1"/>
</dbReference>
<dbReference type="OrthoDB" id="6266673at2759"/>
<dbReference type="GO" id="GO:0008092">
    <property type="term" value="F:cytoskeletal protein binding"/>
    <property type="evidence" value="ECO:0007669"/>
    <property type="project" value="InterPro"/>
</dbReference>
<dbReference type="PRINTS" id="PR00935">
    <property type="entry name" value="BAND41"/>
</dbReference>
<dbReference type="PANTHER" id="PTHR23280:SF32">
    <property type="entry name" value="FI22325P1"/>
    <property type="match status" value="1"/>
</dbReference>
<dbReference type="PRINTS" id="PR00661">
    <property type="entry name" value="ERMFAMILY"/>
</dbReference>
<dbReference type="InterPro" id="IPR018980">
    <property type="entry name" value="FERM_PH-like_C"/>
</dbReference>
<evidence type="ECO:0000259" key="7">
    <source>
        <dbReference type="SMART" id="SM01196"/>
    </source>
</evidence>
<feature type="domain" description="FERM C-terminal PH-like" evidence="7">
    <location>
        <begin position="209"/>
        <end position="300"/>
    </location>
</feature>
<dbReference type="InterPro" id="IPR019747">
    <property type="entry name" value="FERM_CS"/>
</dbReference>
<name>A0A9N9RLD3_9DIPT</name>
<evidence type="ECO:0000259" key="6">
    <source>
        <dbReference type="SMART" id="SM00295"/>
    </source>
</evidence>
<dbReference type="Pfam" id="PF09380">
    <property type="entry name" value="FERM_C"/>
    <property type="match status" value="1"/>
</dbReference>
<dbReference type="InterPro" id="IPR011993">
    <property type="entry name" value="PH-like_dom_sf"/>
</dbReference>
<dbReference type="SUPFAM" id="SSF54236">
    <property type="entry name" value="Ubiquitin-like"/>
    <property type="match status" value="1"/>
</dbReference>
<dbReference type="InterPro" id="IPR018979">
    <property type="entry name" value="FERM_N"/>
</dbReference>
<dbReference type="InterPro" id="IPR019748">
    <property type="entry name" value="FERM_central"/>
</dbReference>
<keyword evidence="9" id="KW-1185">Reference proteome</keyword>
<feature type="compositionally biased region" description="Polar residues" evidence="4">
    <location>
        <begin position="349"/>
        <end position="358"/>
    </location>
</feature>
<dbReference type="GO" id="GO:0005856">
    <property type="term" value="C:cytoskeleton"/>
    <property type="evidence" value="ECO:0007669"/>
    <property type="project" value="TreeGrafter"/>
</dbReference>
<feature type="region of interest" description="Disordered" evidence="4">
    <location>
        <begin position="329"/>
        <end position="360"/>
    </location>
</feature>
<dbReference type="InterPro" id="IPR029071">
    <property type="entry name" value="Ubiquitin-like_domsf"/>
</dbReference>
<dbReference type="InterPro" id="IPR014352">
    <property type="entry name" value="FERM/acyl-CoA-bd_prot_sf"/>
</dbReference>
<evidence type="ECO:0000256" key="5">
    <source>
        <dbReference type="SAM" id="Phobius"/>
    </source>
</evidence>
<feature type="domain" description="Band 4.1" evidence="6">
    <location>
        <begin position="8"/>
        <end position="205"/>
    </location>
</feature>
<dbReference type="GO" id="GO:0048699">
    <property type="term" value="P:generation of neurons"/>
    <property type="evidence" value="ECO:0007669"/>
    <property type="project" value="UniProtKB-ARBA"/>
</dbReference>
<dbReference type="SMART" id="SM01196">
    <property type="entry name" value="FERM_C"/>
    <property type="match status" value="1"/>
</dbReference>
<sequence>MFKGRGEGNVVYKCSIRLFGDSEILELEFQPHHKGLFLLDLICEQLDIQEKDYFGLRFVDLLKQRHWLDLSKSLIKQVKDLSPLVLSFRFHFYPADPTRLSFNGKCMLFQQLKRDLIHGRLYCSAGEAAALGALIVQDELGDYDREIHPDNYVSNLKLALRQNYELEKKIIDLHRKREPGQDIVVVYDEFITIARGLETYGIDPHPVKDYRSTQLYVGINFSGISTFSVGKRIQHFRWPEISKINFEGRMFIVHLTYTVDREVKKHTVGFKCPSGMTCRYVWRCAIEQMFFFTAPNGQNPQLYTGGSFFNHSKFRYMGRTEREILSESLHSLKQSSATSSPTKRKANSVPATPSSPQEMTDIRYSSLPRSNLSEPLGQFVDNPMWNHENGIPALETVSEENRRNNPDETLEPLSDFYRESYDPEITNIDDLNMTQATFIGDGMIPIQTTAINNTTDSSLNASLKSKSLKKFSLINAFIPSFIFVILAMSISAIFILETDSEFFAPIRNWPEMDSLRFQYYEPLKEFLASKIGHIF</sequence>
<keyword evidence="5" id="KW-0472">Membrane</keyword>
<evidence type="ECO:0000256" key="3">
    <source>
        <dbReference type="ARBA" id="ARBA00022949"/>
    </source>
</evidence>
<proteinExistence type="predicted"/>
<dbReference type="GO" id="GO:0070161">
    <property type="term" value="C:anchoring junction"/>
    <property type="evidence" value="ECO:0007669"/>
    <property type="project" value="UniProtKB-SubCell"/>
</dbReference>
<feature type="compositionally biased region" description="Polar residues" evidence="4">
    <location>
        <begin position="329"/>
        <end position="341"/>
    </location>
</feature>
<keyword evidence="5" id="KW-0812">Transmembrane</keyword>
<evidence type="ECO:0000256" key="2">
    <source>
        <dbReference type="ARBA" id="ARBA00022025"/>
    </source>
</evidence>
<dbReference type="Gene3D" id="1.20.80.10">
    <property type="match status" value="1"/>
</dbReference>
<dbReference type="Pfam" id="PF00373">
    <property type="entry name" value="FERM_M"/>
    <property type="match status" value="1"/>
</dbReference>
<dbReference type="FunFam" id="1.20.80.10:FF:000032">
    <property type="entry name" value="FERM domain-containing protein"/>
    <property type="match status" value="1"/>
</dbReference>
<dbReference type="SUPFAM" id="SSF47031">
    <property type="entry name" value="Second domain of FERM"/>
    <property type="match status" value="1"/>
</dbReference>
<dbReference type="PROSITE" id="PS00660">
    <property type="entry name" value="FERM_1"/>
    <property type="match status" value="1"/>
</dbReference>
<gene>
    <name evidence="8" type="ORF">CHIRRI_LOCUS1798</name>
</gene>
<comment type="subcellular location">
    <subcellularLocation>
        <location evidence="1">Cell junction</location>
    </subcellularLocation>
</comment>
<dbReference type="InterPro" id="IPR019749">
    <property type="entry name" value="Band_41_domain"/>
</dbReference>
<dbReference type="InterPro" id="IPR000798">
    <property type="entry name" value="Ez/rad/moesin-like"/>
</dbReference>
<dbReference type="AlphaFoldDB" id="A0A9N9RLD3"/>
<dbReference type="GO" id="GO:0071944">
    <property type="term" value="C:cell periphery"/>
    <property type="evidence" value="ECO:0007669"/>
    <property type="project" value="UniProtKB-ARBA"/>
</dbReference>
<organism evidence="8 9">
    <name type="scientific">Chironomus riparius</name>
    <dbReference type="NCBI Taxonomy" id="315576"/>
    <lineage>
        <taxon>Eukaryota</taxon>
        <taxon>Metazoa</taxon>
        <taxon>Ecdysozoa</taxon>
        <taxon>Arthropoda</taxon>
        <taxon>Hexapoda</taxon>
        <taxon>Insecta</taxon>
        <taxon>Pterygota</taxon>
        <taxon>Neoptera</taxon>
        <taxon>Endopterygota</taxon>
        <taxon>Diptera</taxon>
        <taxon>Nematocera</taxon>
        <taxon>Chironomoidea</taxon>
        <taxon>Chironomidae</taxon>
        <taxon>Chironominae</taxon>
        <taxon>Chironomus</taxon>
    </lineage>
</organism>
<reference evidence="8" key="2">
    <citation type="submission" date="2022-10" db="EMBL/GenBank/DDBJ databases">
        <authorList>
            <consortium name="ENA_rothamsted_submissions"/>
            <consortium name="culmorum"/>
            <person name="King R."/>
        </authorList>
    </citation>
    <scope>NUCLEOTIDE SEQUENCE</scope>
</reference>
<feature type="transmembrane region" description="Helical" evidence="5">
    <location>
        <begin position="473"/>
        <end position="496"/>
    </location>
</feature>
<dbReference type="CDD" id="cd17102">
    <property type="entry name" value="FERM_F1_FRMD3"/>
    <property type="match status" value="1"/>
</dbReference>
<dbReference type="CDD" id="cd14473">
    <property type="entry name" value="FERM_B-lobe"/>
    <property type="match status" value="1"/>
</dbReference>
<keyword evidence="5" id="KW-1133">Transmembrane helix</keyword>
<dbReference type="EMBL" id="OU895877">
    <property type="protein sequence ID" value="CAG9798821.1"/>
    <property type="molecule type" value="Genomic_DNA"/>
</dbReference>
<keyword evidence="3" id="KW-0965">Cell junction</keyword>
<dbReference type="Gene3D" id="3.10.20.90">
    <property type="entry name" value="Phosphatidylinositol 3-kinase Catalytic Subunit, Chain A, domain 1"/>
    <property type="match status" value="1"/>
</dbReference>
<evidence type="ECO:0000256" key="1">
    <source>
        <dbReference type="ARBA" id="ARBA00004282"/>
    </source>
</evidence>
<dbReference type="SMART" id="SM00295">
    <property type="entry name" value="B41"/>
    <property type="match status" value="1"/>
</dbReference>
<dbReference type="InterPro" id="IPR035963">
    <property type="entry name" value="FERM_2"/>
</dbReference>
<dbReference type="GO" id="GO:0048513">
    <property type="term" value="P:animal organ development"/>
    <property type="evidence" value="ECO:0007669"/>
    <property type="project" value="UniProtKB-ARBA"/>
</dbReference>
<evidence type="ECO:0000313" key="9">
    <source>
        <dbReference type="Proteomes" id="UP001153620"/>
    </source>
</evidence>
<evidence type="ECO:0000313" key="8">
    <source>
        <dbReference type="EMBL" id="CAG9798821.1"/>
    </source>
</evidence>
<dbReference type="Proteomes" id="UP001153620">
    <property type="component" value="Chromosome 1"/>
</dbReference>
<protein>
    <recommendedName>
        <fullName evidence="2">Moesin/ezrin/radixin homolog 1</fullName>
    </recommendedName>
</protein>
<dbReference type="Gene3D" id="2.30.29.30">
    <property type="entry name" value="Pleckstrin-homology domain (PH domain)/Phosphotyrosine-binding domain (PTB)"/>
    <property type="match status" value="1"/>
</dbReference>
<accession>A0A9N9RLD3</accession>
<dbReference type="GO" id="GO:0031032">
    <property type="term" value="P:actomyosin structure organization"/>
    <property type="evidence" value="ECO:0007669"/>
    <property type="project" value="TreeGrafter"/>
</dbReference>
<evidence type="ECO:0000256" key="4">
    <source>
        <dbReference type="SAM" id="MobiDB-lite"/>
    </source>
</evidence>
<reference evidence="8" key="1">
    <citation type="submission" date="2022-01" db="EMBL/GenBank/DDBJ databases">
        <authorList>
            <person name="King R."/>
        </authorList>
    </citation>
    <scope>NUCLEOTIDE SEQUENCE</scope>
</reference>
<dbReference type="Pfam" id="PF09379">
    <property type="entry name" value="FERM_N"/>
    <property type="match status" value="1"/>
</dbReference>
<dbReference type="PANTHER" id="PTHR23280">
    <property type="entry name" value="4.1 G PROTEIN"/>
    <property type="match status" value="1"/>
</dbReference>